<accession>A0A5C8PA60</accession>
<feature type="region of interest" description="Disordered" evidence="1">
    <location>
        <begin position="119"/>
        <end position="169"/>
    </location>
</feature>
<dbReference type="OrthoDB" id="7211084at2"/>
<evidence type="ECO:0000313" key="2">
    <source>
        <dbReference type="EMBL" id="TXL70118.1"/>
    </source>
</evidence>
<dbReference type="EMBL" id="VDUZ01000065">
    <property type="protein sequence ID" value="TXL70118.1"/>
    <property type="molecule type" value="Genomic_DNA"/>
</dbReference>
<proteinExistence type="predicted"/>
<feature type="region of interest" description="Disordered" evidence="1">
    <location>
        <begin position="272"/>
        <end position="300"/>
    </location>
</feature>
<comment type="caution">
    <text evidence="2">The sequence shown here is derived from an EMBL/GenBank/DDBJ whole genome shotgun (WGS) entry which is preliminary data.</text>
</comment>
<gene>
    <name evidence="2" type="ORF">FHP25_35950</name>
</gene>
<name>A0A5C8PA60_9HYPH</name>
<dbReference type="Proteomes" id="UP000321638">
    <property type="component" value="Unassembled WGS sequence"/>
</dbReference>
<sequence>MARIRSVNPALFTDEAFVAMPALARLLLIGVWTECDDQGVFELKPLTLKMRIFPADDVDMDSLLAELQAKRWVCGFDVDGKAYGACRNFRKYQKPKAPKCWHPLPPGLRSWVGLARAAGGEHADPDPFPRSGETPPSEPVPFLQNGETSSLMEDGGEEVEEEEGSEGVSVAAREAPLPDGWAPTHTDLTWVVGQRSDLATVDIELQTEAFRLHMREHRQLSPDWSSRWRKWMLRAHAGALERDTGAAKRLGEGRGGGRGASAPIAEPWEQRVRGERADRDAGKAPTMWDRRRNDWGPKPDEQGCHAPAELCARFGFVRAAMMH</sequence>
<keyword evidence="3" id="KW-1185">Reference proteome</keyword>
<evidence type="ECO:0000256" key="1">
    <source>
        <dbReference type="SAM" id="MobiDB-lite"/>
    </source>
</evidence>
<organism evidence="2 3">
    <name type="scientific">Vineibacter terrae</name>
    <dbReference type="NCBI Taxonomy" id="2586908"/>
    <lineage>
        <taxon>Bacteria</taxon>
        <taxon>Pseudomonadati</taxon>
        <taxon>Pseudomonadota</taxon>
        <taxon>Alphaproteobacteria</taxon>
        <taxon>Hyphomicrobiales</taxon>
        <taxon>Vineibacter</taxon>
    </lineage>
</organism>
<protein>
    <recommendedName>
        <fullName evidence="4">DUF1376 domain-containing protein</fullName>
    </recommendedName>
</protein>
<evidence type="ECO:0000313" key="3">
    <source>
        <dbReference type="Proteomes" id="UP000321638"/>
    </source>
</evidence>
<feature type="compositionally biased region" description="Acidic residues" evidence="1">
    <location>
        <begin position="154"/>
        <end position="165"/>
    </location>
</feature>
<reference evidence="2 3" key="1">
    <citation type="submission" date="2019-06" db="EMBL/GenBank/DDBJ databases">
        <title>New taxonomy in bacterial strain CC-CFT640, isolated from vineyard.</title>
        <authorList>
            <person name="Lin S.-Y."/>
            <person name="Tsai C.-F."/>
            <person name="Young C.-C."/>
        </authorList>
    </citation>
    <scope>NUCLEOTIDE SEQUENCE [LARGE SCALE GENOMIC DNA]</scope>
    <source>
        <strain evidence="2 3">CC-CFT640</strain>
    </source>
</reference>
<evidence type="ECO:0008006" key="4">
    <source>
        <dbReference type="Google" id="ProtNLM"/>
    </source>
</evidence>
<dbReference type="RefSeq" id="WP_147851842.1">
    <property type="nucleotide sequence ID" value="NZ_VDUZ01000065.1"/>
</dbReference>
<dbReference type="AlphaFoldDB" id="A0A5C8PA60"/>